<evidence type="ECO:0000256" key="2">
    <source>
        <dbReference type="ARBA" id="ARBA00022737"/>
    </source>
</evidence>
<organism evidence="9 10">
    <name type="scientific">Mucuna pruriens</name>
    <name type="common">Velvet bean</name>
    <name type="synonym">Dolichos pruriens</name>
    <dbReference type="NCBI Taxonomy" id="157652"/>
    <lineage>
        <taxon>Eukaryota</taxon>
        <taxon>Viridiplantae</taxon>
        <taxon>Streptophyta</taxon>
        <taxon>Embryophyta</taxon>
        <taxon>Tracheophyta</taxon>
        <taxon>Spermatophyta</taxon>
        <taxon>Magnoliopsida</taxon>
        <taxon>eudicotyledons</taxon>
        <taxon>Gunneridae</taxon>
        <taxon>Pentapetalae</taxon>
        <taxon>rosids</taxon>
        <taxon>fabids</taxon>
        <taxon>Fabales</taxon>
        <taxon>Fabaceae</taxon>
        <taxon>Papilionoideae</taxon>
        <taxon>50 kb inversion clade</taxon>
        <taxon>NPAAA clade</taxon>
        <taxon>indigoferoid/millettioid clade</taxon>
        <taxon>Phaseoleae</taxon>
        <taxon>Mucuna</taxon>
    </lineage>
</organism>
<dbReference type="PROSITE" id="PS51294">
    <property type="entry name" value="HTH_MYB"/>
    <property type="match status" value="2"/>
</dbReference>
<feature type="domain" description="Myb-like" evidence="7">
    <location>
        <begin position="59"/>
        <end position="109"/>
    </location>
</feature>
<keyword evidence="6" id="KW-0539">Nucleus</keyword>
<dbReference type="AlphaFoldDB" id="A0A371G1V7"/>
<dbReference type="EMBL" id="QJKJ01007016">
    <property type="protein sequence ID" value="RDX84539.1"/>
    <property type="molecule type" value="Genomic_DNA"/>
</dbReference>
<dbReference type="InterPro" id="IPR017930">
    <property type="entry name" value="Myb_dom"/>
</dbReference>
<evidence type="ECO:0000256" key="6">
    <source>
        <dbReference type="ARBA" id="ARBA00023242"/>
    </source>
</evidence>
<dbReference type="InterPro" id="IPR001005">
    <property type="entry name" value="SANT/Myb"/>
</dbReference>
<dbReference type="FunFam" id="1.10.10.60:FF:000353">
    <property type="entry name" value="Transcription factor WER"/>
    <property type="match status" value="1"/>
</dbReference>
<evidence type="ECO:0000259" key="7">
    <source>
        <dbReference type="PROSITE" id="PS50090"/>
    </source>
</evidence>
<dbReference type="PANTHER" id="PTHR47999">
    <property type="entry name" value="TRANSCRIPTION FACTOR MYB8-RELATED-RELATED"/>
    <property type="match status" value="1"/>
</dbReference>
<dbReference type="Proteomes" id="UP000257109">
    <property type="component" value="Unassembled WGS sequence"/>
</dbReference>
<dbReference type="FunFam" id="1.10.10.60:FF:000001">
    <property type="entry name" value="MYB-related transcription factor"/>
    <property type="match status" value="1"/>
</dbReference>
<evidence type="ECO:0000256" key="1">
    <source>
        <dbReference type="ARBA" id="ARBA00004123"/>
    </source>
</evidence>
<dbReference type="GO" id="GO:0003677">
    <property type="term" value="F:DNA binding"/>
    <property type="evidence" value="ECO:0007669"/>
    <property type="project" value="UniProtKB-KW"/>
</dbReference>
<keyword evidence="3" id="KW-0805">Transcription regulation</keyword>
<feature type="non-terminal residue" evidence="9">
    <location>
        <position position="199"/>
    </location>
</feature>
<dbReference type="Gene3D" id="1.10.10.60">
    <property type="entry name" value="Homeodomain-like"/>
    <property type="match status" value="2"/>
</dbReference>
<proteinExistence type="predicted"/>
<evidence type="ECO:0000313" key="10">
    <source>
        <dbReference type="Proteomes" id="UP000257109"/>
    </source>
</evidence>
<dbReference type="GO" id="GO:0030154">
    <property type="term" value="P:cell differentiation"/>
    <property type="evidence" value="ECO:0007669"/>
    <property type="project" value="UniProtKB-ARBA"/>
</dbReference>
<dbReference type="SUPFAM" id="SSF46689">
    <property type="entry name" value="Homeodomain-like"/>
    <property type="match status" value="1"/>
</dbReference>
<evidence type="ECO:0000259" key="8">
    <source>
        <dbReference type="PROSITE" id="PS51294"/>
    </source>
</evidence>
<comment type="caution">
    <text evidence="9">The sequence shown here is derived from an EMBL/GenBank/DDBJ whole genome shotgun (WGS) entry which is preliminary data.</text>
</comment>
<gene>
    <name evidence="9" type="primary">WER</name>
    <name evidence="9" type="ORF">CR513_34390</name>
</gene>
<reference evidence="9" key="1">
    <citation type="submission" date="2018-05" db="EMBL/GenBank/DDBJ databases">
        <title>Draft genome of Mucuna pruriens seed.</title>
        <authorList>
            <person name="Nnadi N.E."/>
            <person name="Vos R."/>
            <person name="Hasami M.H."/>
            <person name="Devisetty U.K."/>
            <person name="Aguiy J.C."/>
        </authorList>
    </citation>
    <scope>NUCLEOTIDE SEQUENCE [LARGE SCALE GENOMIC DNA]</scope>
    <source>
        <strain evidence="9">JCA_2017</strain>
    </source>
</reference>
<dbReference type="GO" id="GO:0090558">
    <property type="term" value="P:plant epidermis development"/>
    <property type="evidence" value="ECO:0007669"/>
    <property type="project" value="UniProtKB-ARBA"/>
</dbReference>
<evidence type="ECO:0000256" key="5">
    <source>
        <dbReference type="ARBA" id="ARBA00023163"/>
    </source>
</evidence>
<comment type="subcellular location">
    <subcellularLocation>
        <location evidence="1">Nucleus</location>
    </subcellularLocation>
</comment>
<dbReference type="Pfam" id="PF00249">
    <property type="entry name" value="Myb_DNA-binding"/>
    <property type="match status" value="2"/>
</dbReference>
<dbReference type="STRING" id="157652.A0A371G1V7"/>
<keyword evidence="5" id="KW-0804">Transcription</keyword>
<evidence type="ECO:0000256" key="4">
    <source>
        <dbReference type="ARBA" id="ARBA00023125"/>
    </source>
</evidence>
<dbReference type="CDD" id="cd00167">
    <property type="entry name" value="SANT"/>
    <property type="match status" value="2"/>
</dbReference>
<dbReference type="OrthoDB" id="2143914at2759"/>
<dbReference type="SMART" id="SM00717">
    <property type="entry name" value="SANT"/>
    <property type="match status" value="2"/>
</dbReference>
<dbReference type="PANTHER" id="PTHR47999:SF59">
    <property type="entry name" value="TRANSCRIPTION FACTOR WER-LIKE"/>
    <property type="match status" value="1"/>
</dbReference>
<dbReference type="GO" id="GO:0005634">
    <property type="term" value="C:nucleus"/>
    <property type="evidence" value="ECO:0007669"/>
    <property type="project" value="UniProtKB-SubCell"/>
</dbReference>
<feature type="domain" description="HTH myb-type" evidence="8">
    <location>
        <begin position="6"/>
        <end position="58"/>
    </location>
</feature>
<dbReference type="GO" id="GO:0048731">
    <property type="term" value="P:system development"/>
    <property type="evidence" value="ECO:0007669"/>
    <property type="project" value="UniProtKB-ARBA"/>
</dbReference>
<protein>
    <submittedName>
        <fullName evidence="9">Transcription factor WER</fullName>
    </submittedName>
</protein>
<feature type="domain" description="Myb-like" evidence="7">
    <location>
        <begin position="6"/>
        <end position="58"/>
    </location>
</feature>
<dbReference type="InterPro" id="IPR015495">
    <property type="entry name" value="Myb_TF_plants"/>
</dbReference>
<name>A0A371G1V7_MUCPR</name>
<keyword evidence="10" id="KW-1185">Reference proteome</keyword>
<evidence type="ECO:0000313" key="9">
    <source>
        <dbReference type="EMBL" id="RDX84539.1"/>
    </source>
</evidence>
<keyword evidence="4" id="KW-0238">DNA-binding</keyword>
<dbReference type="InterPro" id="IPR009057">
    <property type="entry name" value="Homeodomain-like_sf"/>
</dbReference>
<dbReference type="PROSITE" id="PS50090">
    <property type="entry name" value="MYB_LIKE"/>
    <property type="match status" value="2"/>
</dbReference>
<feature type="domain" description="HTH myb-type" evidence="8">
    <location>
        <begin position="60"/>
        <end position="113"/>
    </location>
</feature>
<accession>A0A371G1V7</accession>
<sequence>MEEGFDHGSKKGFWNAEEDSLLTDYVKKHGMGKWNRIPKVTGLKRSGKSCRLRWMNYLCPKVKRGDFSEEEQDLVIRLHTLLGNRWSLIAGRIPGRTDNQVKNFWNTHLSKKLGVKKKKSKVCGTIVEAKSNCNRASKGTGHSIGEGEKLVHESLSGDLIDFASMHEGNIVTDDFGCTFSFANSVFDLCTPYFTDSFHD</sequence>
<feature type="non-terminal residue" evidence="9">
    <location>
        <position position="1"/>
    </location>
</feature>
<keyword evidence="2" id="KW-0677">Repeat</keyword>
<evidence type="ECO:0000256" key="3">
    <source>
        <dbReference type="ARBA" id="ARBA00023015"/>
    </source>
</evidence>